<dbReference type="InterPro" id="IPR027417">
    <property type="entry name" value="P-loop_NTPase"/>
</dbReference>
<dbReference type="InterPro" id="IPR037875">
    <property type="entry name" value="Bms1_N"/>
</dbReference>
<accession>A0ABN8STX4</accession>
<feature type="compositionally biased region" description="Basic and acidic residues" evidence="4">
    <location>
        <begin position="655"/>
        <end position="673"/>
    </location>
</feature>
<dbReference type="PANTHER" id="PTHR12858:SF2">
    <property type="entry name" value="RIBOSOME BIOGENESIS PROTEIN BMS1 HOMOLOG"/>
    <property type="match status" value="1"/>
</dbReference>
<keyword evidence="3" id="KW-0539">Nucleus</keyword>
<dbReference type="SMART" id="SM01362">
    <property type="entry name" value="DUF663"/>
    <property type="match status" value="1"/>
</dbReference>
<evidence type="ECO:0000256" key="3">
    <source>
        <dbReference type="ARBA" id="ARBA00023242"/>
    </source>
</evidence>
<dbReference type="Proteomes" id="UP001159427">
    <property type="component" value="Unassembled WGS sequence"/>
</dbReference>
<evidence type="ECO:0000256" key="4">
    <source>
        <dbReference type="SAM" id="MobiDB-lite"/>
    </source>
</evidence>
<reference evidence="6 7" key="1">
    <citation type="submission" date="2022-05" db="EMBL/GenBank/DDBJ databases">
        <authorList>
            <consortium name="Genoscope - CEA"/>
            <person name="William W."/>
        </authorList>
    </citation>
    <scope>NUCLEOTIDE SEQUENCE [LARGE SCALE GENOMIC DNA]</scope>
</reference>
<dbReference type="InterPro" id="IPR007034">
    <property type="entry name" value="BMS1_TSR1_C"/>
</dbReference>
<comment type="subcellular location">
    <subcellularLocation>
        <location evidence="1">Nucleus</location>
        <location evidence="1">Nucleolus</location>
    </subcellularLocation>
</comment>
<protein>
    <recommendedName>
        <fullName evidence="5">Bms1-type G domain-containing protein</fullName>
    </recommendedName>
</protein>
<feature type="compositionally biased region" description="Acidic residues" evidence="4">
    <location>
        <begin position="558"/>
        <end position="571"/>
    </location>
</feature>
<evidence type="ECO:0000256" key="1">
    <source>
        <dbReference type="ARBA" id="ARBA00004604"/>
    </source>
</evidence>
<evidence type="ECO:0000313" key="7">
    <source>
        <dbReference type="Proteomes" id="UP001159427"/>
    </source>
</evidence>
<evidence type="ECO:0000256" key="2">
    <source>
        <dbReference type="ARBA" id="ARBA00022517"/>
    </source>
</evidence>
<feature type="compositionally biased region" description="Basic and acidic residues" evidence="4">
    <location>
        <begin position="447"/>
        <end position="462"/>
    </location>
</feature>
<dbReference type="CDD" id="cd01882">
    <property type="entry name" value="BMS1"/>
    <property type="match status" value="1"/>
</dbReference>
<dbReference type="InterPro" id="IPR039761">
    <property type="entry name" value="Bms1/Tsr1"/>
</dbReference>
<feature type="compositionally biased region" description="Basic residues" evidence="4">
    <location>
        <begin position="11"/>
        <end position="30"/>
    </location>
</feature>
<dbReference type="InterPro" id="IPR030387">
    <property type="entry name" value="G_Bms1/Tsr1_dom"/>
</dbReference>
<sequence>MADDDGDVSSKSHRKKQAGPKAEKKKKKRHAPEDASAQRNPKAFSFKSAVRASRQFRRKQDAETKKHHEPTVDRTPLEPPPYIIAVVGPPKVGKTTLINSLLKNFTRQQLSDVKGPVTVVSGKKRRLTLLECNNDINSMTDVAKIADLVLLLIDASFGFEMEIFEFLNVCQVHGFPKIIGVLTHLDLLKDNKSLKKTKKKLKTRFWTEVYQGAKLFYLSGLVYGSYPKVEVHNLGRFISVTKFRPLTWRVSHPYILADRYVLHKKHVPFTVLFSKPLQQRFSCIKFMYNFIFLHVLVGCGDHTLKEISLLPDPCPLPNAEKKRSLNEKERLIYAPLSGVGGVVYDKDAVYIDLGGSQAASKNSKSSIQVDSRPSNELVSSLIDAKQTIDTKMMTSHLTLFKDGACIAPDEVVEDETLRQPSELVVTDENGRTRRRALFEGDQEEDGETSKLRDEKNKFHDADNSDEDDYDNDDDEDDDIEDNYVIMNDNEDNDDSQKDVEMFEDDVDDESDDMDSDSEAEDDEEIVFNFKSSKPKIKEQLSKKQLTSSNRITKRQADENSEEVSEPDESDEGNVVGSGEQNNNDFNKQSSSDSESDSKIQTSRRKRKITHVSNGEIDNEHVVKKKSKMETKSSQQKLEVLSTDQGKSSKLKKKKGVEWTKPEESMDKKSKETIDSEEGNEESDAEDLDGEQDEEDEDSSVELQEEGSLKWKENLAQKAAAAFLRRQQDTTNLQKLVYGNVLHKTKEQDADSDSDNDTVGGIFRLKTKKDSRRLGTMHERDCTLDPASTSVRDWSQPDVLQSIRDCFVTGKWKDSEDAEALLQHDDQMSDDEEIFGDFEDLETGEVHKAAANENLQGEGEESDGDETDGKDPEGEETSRIEKKRKQKAAFDAIYDEGDENSYYEELKAQMSEQAQLNQAEFQDMDDETRAQYEGFRPGVYVRVEGRLLSEMPCEFVTNFDARYPIILGGLLSSEDKMGFLQARFKKHRWHKRILKTRDPLIMSVGWRRFQTLPMYSIQDHNGRHRLLKYTPEHLHCMATLFGPIAPPGTGILAIQSTASNVADFRISATGTVLDLDKSVQLVKKLKLTGTPMKIFKNTAFVKGMFNSALEVAKFEGATIRTVSGIRGQVKRALKTPEGAFRATFEDKILISDIVFIRTWYPVSVPNFFNPVTSLLLPPDQKEKWQGMRSVGQLRKDLGLKAPVNTDSLYKPVERVTRHFNPLKIPVKLQKELPFKSKPKLMNKRTTPSLESKRAVVMEPKEKSAFTLMQQLYTANKEKQRRRKEKLQERRNVFRAEQEKKNVKRLQKQREERKKIFRMMGQAEKRKKRT</sequence>
<feature type="compositionally biased region" description="Polar residues" evidence="4">
    <location>
        <begin position="631"/>
        <end position="645"/>
    </location>
</feature>
<dbReference type="EMBL" id="CALNXI010004067">
    <property type="protein sequence ID" value="CAH3195004.1"/>
    <property type="molecule type" value="Genomic_DNA"/>
</dbReference>
<comment type="caution">
    <text evidence="6">The sequence shown here is derived from an EMBL/GenBank/DDBJ whole genome shotgun (WGS) entry which is preliminary data.</text>
</comment>
<dbReference type="PANTHER" id="PTHR12858">
    <property type="entry name" value="RIBOSOME BIOGENESIS PROTEIN"/>
    <property type="match status" value="1"/>
</dbReference>
<keyword evidence="7" id="KW-1185">Reference proteome</keyword>
<feature type="region of interest" description="Disordered" evidence="4">
    <location>
        <begin position="850"/>
        <end position="882"/>
    </location>
</feature>
<name>A0ABN8STX4_9CNID</name>
<feature type="region of interest" description="Disordered" evidence="4">
    <location>
        <begin position="416"/>
        <end position="707"/>
    </location>
</feature>
<feature type="compositionally biased region" description="Basic and acidic residues" evidence="4">
    <location>
        <begin position="58"/>
        <end position="76"/>
    </location>
</feature>
<evidence type="ECO:0000313" key="6">
    <source>
        <dbReference type="EMBL" id="CAH3195004.1"/>
    </source>
</evidence>
<feature type="region of interest" description="Disordered" evidence="4">
    <location>
        <begin position="1"/>
        <end position="77"/>
    </location>
</feature>
<feature type="compositionally biased region" description="Acidic residues" evidence="4">
    <location>
        <begin position="501"/>
        <end position="525"/>
    </location>
</feature>
<keyword evidence="2" id="KW-0690">Ribosome biogenesis</keyword>
<evidence type="ECO:0000259" key="5">
    <source>
        <dbReference type="PROSITE" id="PS51714"/>
    </source>
</evidence>
<dbReference type="SUPFAM" id="SSF52540">
    <property type="entry name" value="P-loop containing nucleoside triphosphate hydrolases"/>
    <property type="match status" value="1"/>
</dbReference>
<feature type="domain" description="Bms1-type G" evidence="5">
    <location>
        <begin position="80"/>
        <end position="244"/>
    </location>
</feature>
<feature type="region of interest" description="Disordered" evidence="4">
    <location>
        <begin position="1296"/>
        <end position="1328"/>
    </location>
</feature>
<gene>
    <name evidence="6" type="ORF">PEVE_00029192</name>
</gene>
<dbReference type="Pfam" id="PF04950">
    <property type="entry name" value="RIBIOP_C"/>
    <property type="match status" value="1"/>
</dbReference>
<dbReference type="InterPro" id="IPR012948">
    <property type="entry name" value="AARP2CN"/>
</dbReference>
<feature type="compositionally biased region" description="Basic and acidic residues" evidence="4">
    <location>
        <begin position="866"/>
        <end position="879"/>
    </location>
</feature>
<dbReference type="Gene3D" id="3.40.50.300">
    <property type="entry name" value="P-loop containing nucleotide triphosphate hydrolases"/>
    <property type="match status" value="1"/>
</dbReference>
<feature type="compositionally biased region" description="Acidic residues" evidence="4">
    <location>
        <begin position="463"/>
        <end position="481"/>
    </location>
</feature>
<dbReference type="SMART" id="SM00785">
    <property type="entry name" value="AARP2CN"/>
    <property type="match status" value="1"/>
</dbReference>
<feature type="compositionally biased region" description="Polar residues" evidence="4">
    <location>
        <begin position="578"/>
        <end position="588"/>
    </location>
</feature>
<dbReference type="PROSITE" id="PS51714">
    <property type="entry name" value="G_BMS1"/>
    <property type="match status" value="1"/>
</dbReference>
<proteinExistence type="predicted"/>
<organism evidence="6 7">
    <name type="scientific">Porites evermanni</name>
    <dbReference type="NCBI Taxonomy" id="104178"/>
    <lineage>
        <taxon>Eukaryota</taxon>
        <taxon>Metazoa</taxon>
        <taxon>Cnidaria</taxon>
        <taxon>Anthozoa</taxon>
        <taxon>Hexacorallia</taxon>
        <taxon>Scleractinia</taxon>
        <taxon>Fungiina</taxon>
        <taxon>Poritidae</taxon>
        <taxon>Porites</taxon>
    </lineage>
</organism>
<feature type="compositionally biased region" description="Acidic residues" evidence="4">
    <location>
        <begin position="674"/>
        <end position="704"/>
    </location>
</feature>